<evidence type="ECO:0000313" key="2">
    <source>
        <dbReference type="Proteomes" id="UP001056120"/>
    </source>
</evidence>
<keyword evidence="2" id="KW-1185">Reference proteome</keyword>
<dbReference type="Proteomes" id="UP001056120">
    <property type="component" value="Linkage Group LG12"/>
</dbReference>
<dbReference type="EMBL" id="CM042029">
    <property type="protein sequence ID" value="KAI3797001.1"/>
    <property type="molecule type" value="Genomic_DNA"/>
</dbReference>
<reference evidence="2" key="1">
    <citation type="journal article" date="2022" name="Mol. Ecol. Resour.">
        <title>The genomes of chicory, endive, great burdock and yacon provide insights into Asteraceae palaeo-polyploidization history and plant inulin production.</title>
        <authorList>
            <person name="Fan W."/>
            <person name="Wang S."/>
            <person name="Wang H."/>
            <person name="Wang A."/>
            <person name="Jiang F."/>
            <person name="Liu H."/>
            <person name="Zhao H."/>
            <person name="Xu D."/>
            <person name="Zhang Y."/>
        </authorList>
    </citation>
    <scope>NUCLEOTIDE SEQUENCE [LARGE SCALE GENOMIC DNA]</scope>
    <source>
        <strain evidence="2">cv. Yunnan</strain>
    </source>
</reference>
<comment type="caution">
    <text evidence="1">The sequence shown here is derived from an EMBL/GenBank/DDBJ whole genome shotgun (WGS) entry which is preliminary data.</text>
</comment>
<reference evidence="1 2" key="2">
    <citation type="journal article" date="2022" name="Mol. Ecol. Resour.">
        <title>The genomes of chicory, endive, great burdock and yacon provide insights into Asteraceae paleo-polyploidization history and plant inulin production.</title>
        <authorList>
            <person name="Fan W."/>
            <person name="Wang S."/>
            <person name="Wang H."/>
            <person name="Wang A."/>
            <person name="Jiang F."/>
            <person name="Liu H."/>
            <person name="Zhao H."/>
            <person name="Xu D."/>
            <person name="Zhang Y."/>
        </authorList>
    </citation>
    <scope>NUCLEOTIDE SEQUENCE [LARGE SCALE GENOMIC DNA]</scope>
    <source>
        <strain evidence="2">cv. Yunnan</strain>
        <tissue evidence="1">Leaves</tissue>
    </source>
</reference>
<organism evidence="1 2">
    <name type="scientific">Smallanthus sonchifolius</name>
    <dbReference type="NCBI Taxonomy" id="185202"/>
    <lineage>
        <taxon>Eukaryota</taxon>
        <taxon>Viridiplantae</taxon>
        <taxon>Streptophyta</taxon>
        <taxon>Embryophyta</taxon>
        <taxon>Tracheophyta</taxon>
        <taxon>Spermatophyta</taxon>
        <taxon>Magnoliopsida</taxon>
        <taxon>eudicotyledons</taxon>
        <taxon>Gunneridae</taxon>
        <taxon>Pentapetalae</taxon>
        <taxon>asterids</taxon>
        <taxon>campanulids</taxon>
        <taxon>Asterales</taxon>
        <taxon>Asteraceae</taxon>
        <taxon>Asteroideae</taxon>
        <taxon>Heliantheae alliance</taxon>
        <taxon>Millerieae</taxon>
        <taxon>Smallanthus</taxon>
    </lineage>
</organism>
<sequence>MAAGSMRMNLIKTLLLKLKQHDVGLGLKGLAKSSIGTEQIPPLLEENGKIEVWRINCSAKTPVPKEDIGKFYGGDCYIVLYTYMCYWIGKDSIKVDQNMTARLATTMFNSLKESAVGWCIYYICVLLQQCSTHEKEELFSCPRLICDFSIHACDSCLHTYRTCFPQSERAAALATILAARERFKDNCNSNSEVGIEQTTAH</sequence>
<protein>
    <submittedName>
        <fullName evidence="1">Uncharacterized protein</fullName>
    </submittedName>
</protein>
<proteinExistence type="predicted"/>
<gene>
    <name evidence="1" type="ORF">L1987_39690</name>
</gene>
<evidence type="ECO:0000313" key="1">
    <source>
        <dbReference type="EMBL" id="KAI3797001.1"/>
    </source>
</evidence>
<accession>A0ACB9HND8</accession>
<name>A0ACB9HND8_9ASTR</name>